<evidence type="ECO:0008006" key="4">
    <source>
        <dbReference type="Google" id="ProtNLM"/>
    </source>
</evidence>
<protein>
    <recommendedName>
        <fullName evidence="4">Secreted protein</fullName>
    </recommendedName>
</protein>
<reference evidence="2" key="1">
    <citation type="submission" date="2020-08" db="EMBL/GenBank/DDBJ databases">
        <title>Multicomponent nature underlies the extraordinary mechanical properties of spider dragline silk.</title>
        <authorList>
            <person name="Kono N."/>
            <person name="Nakamura H."/>
            <person name="Mori M."/>
            <person name="Yoshida Y."/>
            <person name="Ohtoshi R."/>
            <person name="Malay A.D."/>
            <person name="Moran D.A.P."/>
            <person name="Tomita M."/>
            <person name="Numata K."/>
            <person name="Arakawa K."/>
        </authorList>
    </citation>
    <scope>NUCLEOTIDE SEQUENCE</scope>
</reference>
<evidence type="ECO:0000256" key="1">
    <source>
        <dbReference type="SAM" id="SignalP"/>
    </source>
</evidence>
<evidence type="ECO:0000313" key="3">
    <source>
        <dbReference type="Proteomes" id="UP000887013"/>
    </source>
</evidence>
<dbReference type="OrthoDB" id="10596322at2759"/>
<comment type="caution">
    <text evidence="2">The sequence shown here is derived from an EMBL/GenBank/DDBJ whole genome shotgun (WGS) entry which is preliminary data.</text>
</comment>
<gene>
    <name evidence="2" type="ORF">NPIL_36771</name>
</gene>
<organism evidence="2 3">
    <name type="scientific">Nephila pilipes</name>
    <name type="common">Giant wood spider</name>
    <name type="synonym">Nephila maculata</name>
    <dbReference type="NCBI Taxonomy" id="299642"/>
    <lineage>
        <taxon>Eukaryota</taxon>
        <taxon>Metazoa</taxon>
        <taxon>Ecdysozoa</taxon>
        <taxon>Arthropoda</taxon>
        <taxon>Chelicerata</taxon>
        <taxon>Arachnida</taxon>
        <taxon>Araneae</taxon>
        <taxon>Araneomorphae</taxon>
        <taxon>Entelegynae</taxon>
        <taxon>Araneoidea</taxon>
        <taxon>Nephilidae</taxon>
        <taxon>Nephila</taxon>
    </lineage>
</organism>
<feature type="chain" id="PRO_5036490200" description="Secreted protein" evidence="1">
    <location>
        <begin position="28"/>
        <end position="74"/>
    </location>
</feature>
<sequence length="74" mass="8371">MGVFYRYRYVCLRAHAFLILIVTVVLGREGRVGEDTVFSFNHPVMGWSSDYENGGSVERESGGVKSSTRVITYF</sequence>
<proteinExistence type="predicted"/>
<dbReference type="EMBL" id="BMAW01108376">
    <property type="protein sequence ID" value="GFT33619.1"/>
    <property type="molecule type" value="Genomic_DNA"/>
</dbReference>
<name>A0A8X6TM11_NEPPI</name>
<dbReference type="Proteomes" id="UP000887013">
    <property type="component" value="Unassembled WGS sequence"/>
</dbReference>
<feature type="signal peptide" evidence="1">
    <location>
        <begin position="1"/>
        <end position="27"/>
    </location>
</feature>
<accession>A0A8X6TM11</accession>
<keyword evidence="1" id="KW-0732">Signal</keyword>
<evidence type="ECO:0000313" key="2">
    <source>
        <dbReference type="EMBL" id="GFT33619.1"/>
    </source>
</evidence>
<keyword evidence="3" id="KW-1185">Reference proteome</keyword>
<dbReference type="AlphaFoldDB" id="A0A8X6TM11"/>